<protein>
    <submittedName>
        <fullName evidence="3">Uncharacterized protein</fullName>
    </submittedName>
</protein>
<dbReference type="Proteomes" id="UP000663853">
    <property type="component" value="Unassembled WGS sequence"/>
</dbReference>
<gene>
    <name evidence="3" type="ORF">RDB_LOCUS111552</name>
</gene>
<feature type="transmembrane region" description="Helical" evidence="2">
    <location>
        <begin position="111"/>
        <end position="134"/>
    </location>
</feature>
<keyword evidence="2" id="KW-1133">Transmembrane helix</keyword>
<evidence type="ECO:0000313" key="4">
    <source>
        <dbReference type="Proteomes" id="UP000663853"/>
    </source>
</evidence>
<dbReference type="AlphaFoldDB" id="A0A8H3HB96"/>
<name>A0A8H3HB96_9AGAM</name>
<evidence type="ECO:0000256" key="1">
    <source>
        <dbReference type="SAM" id="MobiDB-lite"/>
    </source>
</evidence>
<feature type="transmembrane region" description="Helical" evidence="2">
    <location>
        <begin position="12"/>
        <end position="35"/>
    </location>
</feature>
<dbReference type="EMBL" id="CAJMXA010003520">
    <property type="protein sequence ID" value="CAE6500088.1"/>
    <property type="molecule type" value="Genomic_DNA"/>
</dbReference>
<organism evidence="3 4">
    <name type="scientific">Rhizoctonia solani</name>
    <dbReference type="NCBI Taxonomy" id="456999"/>
    <lineage>
        <taxon>Eukaryota</taxon>
        <taxon>Fungi</taxon>
        <taxon>Dikarya</taxon>
        <taxon>Basidiomycota</taxon>
        <taxon>Agaricomycotina</taxon>
        <taxon>Agaricomycetes</taxon>
        <taxon>Cantharellales</taxon>
        <taxon>Ceratobasidiaceae</taxon>
        <taxon>Rhizoctonia</taxon>
    </lineage>
</organism>
<comment type="caution">
    <text evidence="3">The sequence shown here is derived from an EMBL/GenBank/DDBJ whole genome shotgun (WGS) entry which is preliminary data.</text>
</comment>
<evidence type="ECO:0000256" key="2">
    <source>
        <dbReference type="SAM" id="Phobius"/>
    </source>
</evidence>
<keyword evidence="2" id="KW-0472">Membrane</keyword>
<feature type="compositionally biased region" description="Polar residues" evidence="1">
    <location>
        <begin position="350"/>
        <end position="361"/>
    </location>
</feature>
<accession>A0A8H3HB96</accession>
<feature type="transmembrane region" description="Helical" evidence="2">
    <location>
        <begin position="213"/>
        <end position="234"/>
    </location>
</feature>
<feature type="transmembrane region" description="Helical" evidence="2">
    <location>
        <begin position="47"/>
        <end position="68"/>
    </location>
</feature>
<reference evidence="3" key="1">
    <citation type="submission" date="2021-01" db="EMBL/GenBank/DDBJ databases">
        <authorList>
            <person name="Kaushik A."/>
        </authorList>
    </citation>
    <scope>NUCLEOTIDE SEQUENCE</scope>
    <source>
        <strain evidence="3">AG6-10EEA</strain>
    </source>
</reference>
<sequence length="361" mass="39454">METDAFGVSPKQVLSLTVAQCLVQGILISLLATFLSTRSTRPPSFNVYVITINLLCMGQTVVSVIQSMDLLDPAPYRESLVLAYTIYTVVIGAGVQAFFVDRCWKIFKKRLLPAIPLVLLSLVGLTTGVLVVVFKAQFTTINLAYQANSHDKVLQMVFDAALRRGRIALTVWAFSWFVLELGMTVITIVFLYRMRTGMFNRLHDGIFCTVWQVIWTSVTPPLILMAIVIIDGYVTPGSPSVPSIIAVALTAKFFALSLMITLVGQGHIREKFKRSDPTSLSLPSNGPNVIISESMFAPGVVSLGSPRTEGRDSVGDTDSTRLGSLDGHQEQEGDVEKRQMPATPLPSAEPSHSPQQISFST</sequence>
<feature type="transmembrane region" description="Helical" evidence="2">
    <location>
        <begin position="167"/>
        <end position="192"/>
    </location>
</feature>
<feature type="compositionally biased region" description="Basic and acidic residues" evidence="1">
    <location>
        <begin position="327"/>
        <end position="339"/>
    </location>
</feature>
<feature type="transmembrane region" description="Helical" evidence="2">
    <location>
        <begin position="240"/>
        <end position="264"/>
    </location>
</feature>
<keyword evidence="2" id="KW-0812">Transmembrane</keyword>
<feature type="transmembrane region" description="Helical" evidence="2">
    <location>
        <begin position="80"/>
        <end position="99"/>
    </location>
</feature>
<evidence type="ECO:0000313" key="3">
    <source>
        <dbReference type="EMBL" id="CAE6500088.1"/>
    </source>
</evidence>
<proteinExistence type="predicted"/>
<feature type="region of interest" description="Disordered" evidence="1">
    <location>
        <begin position="302"/>
        <end position="361"/>
    </location>
</feature>